<dbReference type="InterPro" id="IPR000096">
    <property type="entry name" value="Serum_amyloid_A"/>
</dbReference>
<evidence type="ECO:0000256" key="3">
    <source>
        <dbReference type="SAM" id="SignalP"/>
    </source>
</evidence>
<protein>
    <submittedName>
        <fullName evidence="4">Serum amyloid A isoform a</fullName>
    </submittedName>
</protein>
<dbReference type="EMBL" id="KU187890">
    <property type="protein sequence ID" value="AMJ52186.1"/>
    <property type="molecule type" value="mRNA"/>
</dbReference>
<sequence length="196" mass="22107">MKCFTLLLVLSLILVLYVDDMHAWWGSSSSSRSSGSSNRSSISRTSWLRRSSVKSKTQAVINKIKDKTKAVVNKIKEKINRANEYVQGSKEMAKSYIEMRKSNVIGSDKYFHAKGNYNAAKQGPGGVKAAEDISDIREKTDKMRYKVENTLGLMSDKEYKEKLADSDKDREANQWGRSGGDPNKYRVNGIPDNLKK</sequence>
<dbReference type="SMR" id="A0A140CZM3"/>
<organism evidence="4">
    <name type="scientific">Mytilus galloprovincialis</name>
    <name type="common">Mediterranean mussel</name>
    <dbReference type="NCBI Taxonomy" id="29158"/>
    <lineage>
        <taxon>Eukaryota</taxon>
        <taxon>Metazoa</taxon>
        <taxon>Spiralia</taxon>
        <taxon>Lophotrochozoa</taxon>
        <taxon>Mollusca</taxon>
        <taxon>Bivalvia</taxon>
        <taxon>Autobranchia</taxon>
        <taxon>Pteriomorphia</taxon>
        <taxon>Mytilida</taxon>
        <taxon>Mytiloidea</taxon>
        <taxon>Mytilidae</taxon>
        <taxon>Mytilinae</taxon>
        <taxon>Mytilus</taxon>
    </lineage>
</organism>
<evidence type="ECO:0000256" key="2">
    <source>
        <dbReference type="SAM" id="MobiDB-lite"/>
    </source>
</evidence>
<dbReference type="PRINTS" id="PR00306">
    <property type="entry name" value="SERUMAMYLOID"/>
</dbReference>
<dbReference type="PANTHER" id="PTHR23424:SF29">
    <property type="entry name" value="SERUM AMYLOID A PROTEIN"/>
    <property type="match status" value="1"/>
</dbReference>
<dbReference type="SMART" id="SM00197">
    <property type="entry name" value="SAA"/>
    <property type="match status" value="1"/>
</dbReference>
<accession>A0A140CZM3</accession>
<feature type="chain" id="PRO_5007301895" evidence="3">
    <location>
        <begin position="24"/>
        <end position="196"/>
    </location>
</feature>
<dbReference type="Gene3D" id="1.10.132.110">
    <property type="entry name" value="Serum amyloid A protein"/>
    <property type="match status" value="1"/>
</dbReference>
<keyword evidence="3" id="KW-0732">Signal</keyword>
<proteinExistence type="evidence at transcript level"/>
<feature type="signal peptide" evidence="3">
    <location>
        <begin position="1"/>
        <end position="23"/>
    </location>
</feature>
<reference evidence="4" key="1">
    <citation type="submission" date="2015-11" db="EMBL/GenBank/DDBJ databases">
        <title>Identification, sequence analysis and expression patterns of serum amyloid A in marine bivalves.</title>
        <authorList>
            <person name="Rosani U."/>
            <person name="Domeneghetti S."/>
            <person name="Gerdol M."/>
            <person name="Franzoi M."/>
            <person name="Pallavicini A."/>
            <person name="Venier P."/>
        </authorList>
    </citation>
    <scope>NUCLEOTIDE SEQUENCE</scope>
</reference>
<dbReference type="AlphaFoldDB" id="A0A140CZM3"/>
<dbReference type="Pfam" id="PF00277">
    <property type="entry name" value="SAA"/>
    <property type="match status" value="1"/>
</dbReference>
<feature type="region of interest" description="Disordered" evidence="2">
    <location>
        <begin position="158"/>
        <end position="196"/>
    </location>
</feature>
<dbReference type="GO" id="GO:0005576">
    <property type="term" value="C:extracellular region"/>
    <property type="evidence" value="ECO:0007669"/>
    <property type="project" value="InterPro"/>
</dbReference>
<evidence type="ECO:0000313" key="4">
    <source>
        <dbReference type="EMBL" id="AMJ52186.1"/>
    </source>
</evidence>
<evidence type="ECO:0000256" key="1">
    <source>
        <dbReference type="ARBA" id="ARBA00007745"/>
    </source>
</evidence>
<name>A0A140CZM3_MYTGA</name>
<comment type="similarity">
    <text evidence="1">Belongs to the SAA family.</text>
</comment>
<dbReference type="PANTHER" id="PTHR23424">
    <property type="entry name" value="SERUM AMYLOID A"/>
    <property type="match status" value="1"/>
</dbReference>
<feature type="compositionally biased region" description="Basic and acidic residues" evidence="2">
    <location>
        <begin position="158"/>
        <end position="172"/>
    </location>
</feature>
<dbReference type="InterPro" id="IPR052464">
    <property type="entry name" value="Synovial_Prolif_Regulator"/>
</dbReference>